<dbReference type="Proteomes" id="UP000237000">
    <property type="component" value="Unassembled WGS sequence"/>
</dbReference>
<dbReference type="InterPro" id="IPR004146">
    <property type="entry name" value="DC1"/>
</dbReference>
<proteinExistence type="predicted"/>
<dbReference type="Pfam" id="PF03107">
    <property type="entry name" value="C1_2"/>
    <property type="match status" value="1"/>
</dbReference>
<protein>
    <submittedName>
        <fullName evidence="6">Zinc finger, PHD-type</fullName>
    </submittedName>
</protein>
<comment type="caution">
    <text evidence="6">The sequence shown here is derived from an EMBL/GenBank/DDBJ whole genome shotgun (WGS) entry which is preliminary data.</text>
</comment>
<dbReference type="PANTHER" id="PTHR46288:SF27">
    <property type="entry name" value="CYSTEINE_HISTIDINE-RICH C1 DOMAIN FAMILY PROTEIN"/>
    <property type="match status" value="1"/>
</dbReference>
<dbReference type="InParanoid" id="A0A2P5FKQ0"/>
<evidence type="ECO:0000256" key="1">
    <source>
        <dbReference type="ARBA" id="ARBA00022723"/>
    </source>
</evidence>
<feature type="domain" description="Zinc finger PHD-type" evidence="5">
    <location>
        <begin position="85"/>
        <end position="141"/>
    </location>
</feature>
<evidence type="ECO:0000313" key="6">
    <source>
        <dbReference type="EMBL" id="PON98344.1"/>
    </source>
</evidence>
<dbReference type="GO" id="GO:0008270">
    <property type="term" value="F:zinc ion binding"/>
    <property type="evidence" value="ECO:0007669"/>
    <property type="project" value="UniProtKB-KW"/>
</dbReference>
<evidence type="ECO:0000313" key="7">
    <source>
        <dbReference type="Proteomes" id="UP000237000"/>
    </source>
</evidence>
<accession>A0A2P5FKQ0</accession>
<dbReference type="InterPro" id="IPR001965">
    <property type="entry name" value="Znf_PHD"/>
</dbReference>
<keyword evidence="3" id="KW-0863">Zinc-finger</keyword>
<dbReference type="FunCoup" id="A0A2P5FKQ0">
    <property type="interactions" value="68"/>
</dbReference>
<name>A0A2P5FKQ0_TREOI</name>
<sequence>MAEKLYHFSHQLDESHYFSLTLVFDIPCSFCGLSIGGIGYACGGCWTFMHESCAELPQHIDHSLHPLHQPLTLLNIRSSNATTTTCYYCDETFQSHERWAYACNQCSLYMHITCALIPLPTIRFKGHQESDVAQYVCHEHQMSFVADDDDGRKGQANCFACQSQWSGPAYSCTSATCQNFIHKSCAEWPQKIQHPFHSHHLLTLQLSKSPSCRCCCKKGYWLIFRCEENGCNFSLCIECASDRKNMVHYRSHEHSLFLVENVKASWDIQCDACQKPYKKRFNHNFIPDEVGHTKSSLFRCMECDFNLHFLCGPLPSVVTYDCHVHCLTLVDNYANEDDFDESYCDICEEKMNTHFRIYCCEVCKYLAHIRCLKYEIMKILNKKDTDTSNDVQFWALKEDLMKFFKFRVEVCISHIASLTRTSRNIMDALSQQEKETLIHPFANYTSVFKSRHDYYRKLNSEFDELGSIDHFDRLMQFLQIKDYTIENFSDEIWWYTGEEGGLKVKENYLRQEVVEVSDDINGGNYKVMIPETLAPIFKTLLLKCGHHDDLRGRSGLTDGMRSVGSTLLSIVIDKMCRTKVEDVTMDHLKQWHFYLLGIQRITGFNLERYMYFLRRNLVHAYLGFKAIRSEKEMRENLDLRIAGPEDELQRRKKNREELETMASQKSSEMKDCLNKASALKGKTVVDKWF</sequence>
<evidence type="ECO:0000256" key="2">
    <source>
        <dbReference type="ARBA" id="ARBA00022737"/>
    </source>
</evidence>
<reference evidence="7" key="1">
    <citation type="submission" date="2016-06" db="EMBL/GenBank/DDBJ databases">
        <title>Parallel loss of symbiosis genes in relatives of nitrogen-fixing non-legume Parasponia.</title>
        <authorList>
            <person name="Van Velzen R."/>
            <person name="Holmer R."/>
            <person name="Bu F."/>
            <person name="Rutten L."/>
            <person name="Van Zeijl A."/>
            <person name="Liu W."/>
            <person name="Santuari L."/>
            <person name="Cao Q."/>
            <person name="Sharma T."/>
            <person name="Shen D."/>
            <person name="Roswanjaya Y."/>
            <person name="Wardhani T."/>
            <person name="Kalhor M.S."/>
            <person name="Jansen J."/>
            <person name="Van den Hoogen J."/>
            <person name="Gungor B."/>
            <person name="Hartog M."/>
            <person name="Hontelez J."/>
            <person name="Verver J."/>
            <person name="Yang W.-C."/>
            <person name="Schijlen E."/>
            <person name="Repin R."/>
            <person name="Schilthuizen M."/>
            <person name="Schranz E."/>
            <person name="Heidstra R."/>
            <person name="Miyata K."/>
            <person name="Fedorova E."/>
            <person name="Kohlen W."/>
            <person name="Bisseling T."/>
            <person name="Smit S."/>
            <person name="Geurts R."/>
        </authorList>
    </citation>
    <scope>NUCLEOTIDE SEQUENCE [LARGE SCALE GENOMIC DNA]</scope>
    <source>
        <strain evidence="7">cv. RG33-2</strain>
    </source>
</reference>
<dbReference type="SUPFAM" id="SSF57889">
    <property type="entry name" value="Cysteine-rich domain"/>
    <property type="match status" value="4"/>
</dbReference>
<dbReference type="SMART" id="SM00249">
    <property type="entry name" value="PHD"/>
    <property type="match status" value="2"/>
</dbReference>
<keyword evidence="4" id="KW-0862">Zinc</keyword>
<dbReference type="AlphaFoldDB" id="A0A2P5FKQ0"/>
<keyword evidence="2" id="KW-0677">Repeat</keyword>
<keyword evidence="1" id="KW-0479">Metal-binding</keyword>
<gene>
    <name evidence="6" type="ORF">TorRG33x02_059190</name>
</gene>
<organism evidence="6 7">
    <name type="scientific">Trema orientale</name>
    <name type="common">Charcoal tree</name>
    <name type="synonym">Celtis orientalis</name>
    <dbReference type="NCBI Taxonomy" id="63057"/>
    <lineage>
        <taxon>Eukaryota</taxon>
        <taxon>Viridiplantae</taxon>
        <taxon>Streptophyta</taxon>
        <taxon>Embryophyta</taxon>
        <taxon>Tracheophyta</taxon>
        <taxon>Spermatophyta</taxon>
        <taxon>Magnoliopsida</taxon>
        <taxon>eudicotyledons</taxon>
        <taxon>Gunneridae</taxon>
        <taxon>Pentapetalae</taxon>
        <taxon>rosids</taxon>
        <taxon>fabids</taxon>
        <taxon>Rosales</taxon>
        <taxon>Cannabaceae</taxon>
        <taxon>Trema</taxon>
    </lineage>
</organism>
<dbReference type="InterPro" id="IPR046349">
    <property type="entry name" value="C1-like_sf"/>
</dbReference>
<evidence type="ECO:0000256" key="4">
    <source>
        <dbReference type="ARBA" id="ARBA00022833"/>
    </source>
</evidence>
<dbReference type="PANTHER" id="PTHR46288">
    <property type="entry name" value="PHORBOL-ESTER/DAG-TYPE DOMAIN-CONTAINING PROTEIN"/>
    <property type="match status" value="1"/>
</dbReference>
<keyword evidence="7" id="KW-1185">Reference proteome</keyword>
<dbReference type="EMBL" id="JXTC01000025">
    <property type="protein sequence ID" value="PON98344.1"/>
    <property type="molecule type" value="Genomic_DNA"/>
</dbReference>
<dbReference type="OrthoDB" id="1884766at2759"/>
<evidence type="ECO:0000259" key="5">
    <source>
        <dbReference type="SMART" id="SM00249"/>
    </source>
</evidence>
<evidence type="ECO:0000256" key="3">
    <source>
        <dbReference type="ARBA" id="ARBA00022771"/>
    </source>
</evidence>
<feature type="domain" description="Zinc finger PHD-type" evidence="5">
    <location>
        <begin position="343"/>
        <end position="415"/>
    </location>
</feature>